<protein>
    <submittedName>
        <fullName evidence="1">Uncharacterized protein</fullName>
    </submittedName>
</protein>
<dbReference type="STRING" id="866536.Belba_3350"/>
<sequence length="33" mass="3974">MKSGLDYLLGQMILENQFNNDLSFYEIHFCLYI</sequence>
<evidence type="ECO:0000313" key="1">
    <source>
        <dbReference type="EMBL" id="AFL85854.1"/>
    </source>
</evidence>
<name>I3Z9D6_BELBD</name>
<keyword evidence="2" id="KW-1185">Reference proteome</keyword>
<dbReference type="AlphaFoldDB" id="I3Z9D6"/>
<accession>I3Z9D6</accession>
<dbReference type="Proteomes" id="UP000006050">
    <property type="component" value="Chromosome"/>
</dbReference>
<gene>
    <name evidence="1" type="ordered locus">Belba_3350</name>
</gene>
<dbReference type="HOGENOM" id="CLU_3380732_0_0_10"/>
<dbReference type="KEGG" id="bbd:Belba_3350"/>
<proteinExistence type="predicted"/>
<evidence type="ECO:0000313" key="2">
    <source>
        <dbReference type="Proteomes" id="UP000006050"/>
    </source>
</evidence>
<reference evidence="2" key="1">
    <citation type="submission" date="2012-06" db="EMBL/GenBank/DDBJ databases">
        <title>The complete genome of Belliella baltica DSM 15883.</title>
        <authorList>
            <person name="Lucas S."/>
            <person name="Copeland A."/>
            <person name="Lapidus A."/>
            <person name="Goodwin L."/>
            <person name="Pitluck S."/>
            <person name="Peters L."/>
            <person name="Mikhailova N."/>
            <person name="Davenport K."/>
            <person name="Kyrpides N."/>
            <person name="Mavromatis K."/>
            <person name="Pagani I."/>
            <person name="Ivanova N."/>
            <person name="Ovchinnikova G."/>
            <person name="Zeytun A."/>
            <person name="Detter J.C."/>
            <person name="Han C."/>
            <person name="Land M."/>
            <person name="Hauser L."/>
            <person name="Markowitz V."/>
            <person name="Cheng J.-F."/>
            <person name="Hugenholtz P."/>
            <person name="Woyke T."/>
            <person name="Wu D."/>
            <person name="Tindall B."/>
            <person name="Pomrenke H."/>
            <person name="Brambilla E."/>
            <person name="Klenk H.-P."/>
            <person name="Eisen J.A."/>
        </authorList>
    </citation>
    <scope>NUCLEOTIDE SEQUENCE [LARGE SCALE GENOMIC DNA]</scope>
    <source>
        <strain evidence="2">DSM 15883 / CIP 108006 / LMG 21964 / BA134</strain>
    </source>
</reference>
<dbReference type="EMBL" id="CP003281">
    <property type="protein sequence ID" value="AFL85854.1"/>
    <property type="molecule type" value="Genomic_DNA"/>
</dbReference>
<organism evidence="1 2">
    <name type="scientific">Belliella baltica (strain DSM 15883 / CIP 108006 / LMG 21964 / BA134)</name>
    <dbReference type="NCBI Taxonomy" id="866536"/>
    <lineage>
        <taxon>Bacteria</taxon>
        <taxon>Pseudomonadati</taxon>
        <taxon>Bacteroidota</taxon>
        <taxon>Cytophagia</taxon>
        <taxon>Cytophagales</taxon>
        <taxon>Cyclobacteriaceae</taxon>
        <taxon>Belliella</taxon>
    </lineage>
</organism>